<accession>A0A066W0D2</accession>
<name>A0A066W0D2_TILAU</name>
<dbReference type="InterPro" id="IPR003194">
    <property type="entry name" value="TFIIA_gsu"/>
</dbReference>
<dbReference type="OrthoDB" id="586585at2759"/>
<evidence type="ECO:0000256" key="3">
    <source>
        <dbReference type="ARBA" id="ARBA00019928"/>
    </source>
</evidence>
<keyword evidence="11" id="KW-0648">Protein biosynthesis</keyword>
<dbReference type="FunFam" id="1.10.287.190:FF:000001">
    <property type="entry name" value="Transcription initiation factor IIA subunit 2"/>
    <property type="match status" value="1"/>
</dbReference>
<proteinExistence type="inferred from homology"/>
<evidence type="ECO:0000256" key="5">
    <source>
        <dbReference type="ARBA" id="ARBA00023163"/>
    </source>
</evidence>
<dbReference type="InterPro" id="IPR015871">
    <property type="entry name" value="TFIIA_gsu_C"/>
</dbReference>
<evidence type="ECO:0000256" key="6">
    <source>
        <dbReference type="ARBA" id="ARBA00023242"/>
    </source>
</evidence>
<evidence type="ECO:0000259" key="9">
    <source>
        <dbReference type="Pfam" id="PF02268"/>
    </source>
</evidence>
<dbReference type="PANTHER" id="PTHR10966">
    <property type="entry name" value="TRANSCRIPTION INITIATION FACTOR IIA SUBUNIT 2"/>
    <property type="match status" value="1"/>
</dbReference>
<dbReference type="InterPro" id="IPR009088">
    <property type="entry name" value="TFIIA_b-brl"/>
</dbReference>
<evidence type="ECO:0000256" key="4">
    <source>
        <dbReference type="ARBA" id="ARBA00023015"/>
    </source>
</evidence>
<dbReference type="Proteomes" id="UP000027361">
    <property type="component" value="Unassembled WGS sequence"/>
</dbReference>
<evidence type="ECO:0000313" key="12">
    <source>
        <dbReference type="Proteomes" id="UP000027361"/>
    </source>
</evidence>
<evidence type="ECO:0000259" key="10">
    <source>
        <dbReference type="Pfam" id="PF02751"/>
    </source>
</evidence>
<evidence type="ECO:0000256" key="2">
    <source>
        <dbReference type="ARBA" id="ARBA00007675"/>
    </source>
</evidence>
<dbReference type="GO" id="GO:0005672">
    <property type="term" value="C:transcription factor TFIIA complex"/>
    <property type="evidence" value="ECO:0007669"/>
    <property type="project" value="InterPro"/>
</dbReference>
<dbReference type="Pfam" id="PF02751">
    <property type="entry name" value="TFIIA_gamma_C"/>
    <property type="match status" value="1"/>
</dbReference>
<dbReference type="InterPro" id="IPR009083">
    <property type="entry name" value="TFIIA_a-hlx"/>
</dbReference>
<dbReference type="OMA" id="QYYELYR"/>
<dbReference type="CDD" id="cd10145">
    <property type="entry name" value="TFIIA_gamma_N"/>
    <property type="match status" value="1"/>
</dbReference>
<dbReference type="SUPFAM" id="SSF47396">
    <property type="entry name" value="Transcription factor IIA (TFIIA), alpha-helical domain"/>
    <property type="match status" value="1"/>
</dbReference>
<dbReference type="STRING" id="1037660.A0A066W0D2"/>
<sequence>MAAAGQSGGFYELYRRSSIGVHLTDALDELIQSGHINPVLAMKVLTQFDKSIAETLNKNVKAKCTIKGHLQSYNHCYEVWTLKVTKGHLKMDNNEIIPIDNVKIVACKVPESTGK</sequence>
<dbReference type="Gene3D" id="1.10.287.190">
    <property type="entry name" value="Transcription factor IIA gamma subunit, alpha-helical domain"/>
    <property type="match status" value="1"/>
</dbReference>
<dbReference type="GO" id="GO:0006367">
    <property type="term" value="P:transcription initiation at RNA polymerase II promoter"/>
    <property type="evidence" value="ECO:0007669"/>
    <property type="project" value="InterPro"/>
</dbReference>
<gene>
    <name evidence="11" type="ORF">K437DRAFT_257046</name>
</gene>
<evidence type="ECO:0000313" key="11">
    <source>
        <dbReference type="EMBL" id="KDN44524.1"/>
    </source>
</evidence>
<dbReference type="EMBL" id="JMSN01000051">
    <property type="protein sequence ID" value="KDN44524.1"/>
    <property type="molecule type" value="Genomic_DNA"/>
</dbReference>
<evidence type="ECO:0000256" key="7">
    <source>
        <dbReference type="ARBA" id="ARBA00024733"/>
    </source>
</evidence>
<evidence type="ECO:0000256" key="1">
    <source>
        <dbReference type="ARBA" id="ARBA00004123"/>
    </source>
</evidence>
<dbReference type="SUPFAM" id="SSF50784">
    <property type="entry name" value="Transcription factor IIA (TFIIA), beta-barrel domain"/>
    <property type="match status" value="1"/>
</dbReference>
<dbReference type="RefSeq" id="XP_013242798.1">
    <property type="nucleotide sequence ID" value="XM_013387344.1"/>
</dbReference>
<dbReference type="Pfam" id="PF02268">
    <property type="entry name" value="TFIIA_gamma_N"/>
    <property type="match status" value="1"/>
</dbReference>
<comment type="subcellular location">
    <subcellularLocation>
        <location evidence="1 8">Nucleus</location>
    </subcellularLocation>
</comment>
<feature type="domain" description="Transcription initiation factor IIA gamma subunit N-terminal" evidence="9">
    <location>
        <begin position="10"/>
        <end position="56"/>
    </location>
</feature>
<dbReference type="Gene3D" id="2.30.18.10">
    <property type="entry name" value="Transcription factor IIA (TFIIA), beta-barrel domain"/>
    <property type="match status" value="1"/>
</dbReference>
<dbReference type="FunCoup" id="A0A066W0D2">
    <property type="interactions" value="176"/>
</dbReference>
<keyword evidence="4 8" id="KW-0805">Transcription regulation</keyword>
<dbReference type="GeneID" id="25264595"/>
<dbReference type="InterPro" id="IPR015872">
    <property type="entry name" value="TFIIA_gsu_N"/>
</dbReference>
<evidence type="ECO:0000256" key="8">
    <source>
        <dbReference type="PIRNR" id="PIRNR009415"/>
    </source>
</evidence>
<organism evidence="11 12">
    <name type="scientific">Tilletiaria anomala (strain ATCC 24038 / CBS 436.72 / UBC 951)</name>
    <dbReference type="NCBI Taxonomy" id="1037660"/>
    <lineage>
        <taxon>Eukaryota</taxon>
        <taxon>Fungi</taxon>
        <taxon>Dikarya</taxon>
        <taxon>Basidiomycota</taxon>
        <taxon>Ustilaginomycotina</taxon>
        <taxon>Exobasidiomycetes</taxon>
        <taxon>Georgefischeriales</taxon>
        <taxon>Tilletiariaceae</taxon>
        <taxon>Tilletiaria</taxon>
    </lineage>
</organism>
<keyword evidence="12" id="KW-1185">Reference proteome</keyword>
<keyword evidence="5 8" id="KW-0804">Transcription</keyword>
<protein>
    <recommendedName>
        <fullName evidence="3 8">Transcription initiation factor IIA subunit 2</fullName>
    </recommendedName>
</protein>
<dbReference type="AlphaFoldDB" id="A0A066W0D2"/>
<dbReference type="InParanoid" id="A0A066W0D2"/>
<keyword evidence="11" id="KW-0396">Initiation factor</keyword>
<feature type="domain" description="Transcription initiation factor IIA gamma subunit C-terminal" evidence="10">
    <location>
        <begin position="67"/>
        <end position="108"/>
    </location>
</feature>
<comment type="similarity">
    <text evidence="2 8">Belongs to the TFIIA subunit 2 family.</text>
</comment>
<keyword evidence="6 8" id="KW-0539">Nucleus</keyword>
<dbReference type="GO" id="GO:0003743">
    <property type="term" value="F:translation initiation factor activity"/>
    <property type="evidence" value="ECO:0007669"/>
    <property type="project" value="UniProtKB-KW"/>
</dbReference>
<comment type="function">
    <text evidence="7">TFIIA is a component of the transcription machinery of RNA polymerase II and plays an important role in transcriptional activation. TFIIA in a complex with TBP mediates transcriptional activity.</text>
</comment>
<dbReference type="HOGENOM" id="CLU_112964_3_1_1"/>
<dbReference type="PIRSF" id="PIRSF009415">
    <property type="entry name" value="Hum_TFIIA_gamma"/>
    <property type="match status" value="1"/>
</dbReference>
<comment type="caution">
    <text evidence="11">The sequence shown here is derived from an EMBL/GenBank/DDBJ whole genome shotgun (WGS) entry which is preliminary data.</text>
</comment>
<dbReference type="CDD" id="cd10014">
    <property type="entry name" value="TFIIA_gamma_C"/>
    <property type="match status" value="1"/>
</dbReference>
<reference evidence="11 12" key="1">
    <citation type="submission" date="2014-05" db="EMBL/GenBank/DDBJ databases">
        <title>Draft genome sequence of a rare smut relative, Tilletiaria anomala UBC 951.</title>
        <authorList>
            <consortium name="DOE Joint Genome Institute"/>
            <person name="Toome M."/>
            <person name="Kuo A."/>
            <person name="Henrissat B."/>
            <person name="Lipzen A."/>
            <person name="Tritt A."/>
            <person name="Yoshinaga Y."/>
            <person name="Zane M."/>
            <person name="Barry K."/>
            <person name="Grigoriev I.V."/>
            <person name="Spatafora J.W."/>
            <person name="Aimea M.C."/>
        </authorList>
    </citation>
    <scope>NUCLEOTIDE SEQUENCE [LARGE SCALE GENOMIC DNA]</scope>
    <source>
        <strain evidence="11 12">UBC 951</strain>
    </source>
</reference>